<feature type="compositionally biased region" description="Low complexity" evidence="10">
    <location>
        <begin position="885"/>
        <end position="911"/>
    </location>
</feature>
<feature type="compositionally biased region" description="Gly residues" evidence="10">
    <location>
        <begin position="1953"/>
        <end position="1967"/>
    </location>
</feature>
<gene>
    <name evidence="13" type="ORF">PV327_010593</name>
</gene>
<dbReference type="Proteomes" id="UP001168972">
    <property type="component" value="Unassembled WGS sequence"/>
</dbReference>
<keyword evidence="6 9" id="KW-0010">Activator</keyword>
<dbReference type="GO" id="GO:0016592">
    <property type="term" value="C:mediator complex"/>
    <property type="evidence" value="ECO:0007669"/>
    <property type="project" value="InterPro"/>
</dbReference>
<feature type="region of interest" description="Disordered" evidence="10">
    <location>
        <begin position="647"/>
        <end position="698"/>
    </location>
</feature>
<keyword evidence="8 9" id="KW-0539">Nucleus</keyword>
<feature type="region of interest" description="Disordered" evidence="10">
    <location>
        <begin position="811"/>
        <end position="1004"/>
    </location>
</feature>
<feature type="region of interest" description="Disordered" evidence="10">
    <location>
        <begin position="1429"/>
        <end position="1550"/>
    </location>
</feature>
<feature type="compositionally biased region" description="Basic and acidic residues" evidence="10">
    <location>
        <begin position="615"/>
        <end position="625"/>
    </location>
</feature>
<feature type="domain" description="MID" evidence="12">
    <location>
        <begin position="1322"/>
        <end position="1640"/>
    </location>
</feature>
<evidence type="ECO:0000256" key="7">
    <source>
        <dbReference type="ARBA" id="ARBA00023163"/>
    </source>
</evidence>
<feature type="region of interest" description="Disordered" evidence="10">
    <location>
        <begin position="1927"/>
        <end position="1981"/>
    </location>
</feature>
<reference evidence="13" key="1">
    <citation type="journal article" date="2023" name="bioRxiv">
        <title>Scaffold-level genome assemblies of two parasitoid biocontrol wasps reveal the parthenogenesis mechanism and an associated novel virus.</title>
        <authorList>
            <person name="Inwood S."/>
            <person name="Skelly J."/>
            <person name="Guhlin J."/>
            <person name="Harrop T."/>
            <person name="Goldson S."/>
            <person name="Dearden P."/>
        </authorList>
    </citation>
    <scope>NUCLEOTIDE SEQUENCE</scope>
    <source>
        <strain evidence="13">Lincoln</strain>
        <tissue evidence="13">Whole body</tissue>
    </source>
</reference>
<evidence type="ECO:0000256" key="10">
    <source>
        <dbReference type="SAM" id="MobiDB-lite"/>
    </source>
</evidence>
<feature type="compositionally biased region" description="Polar residues" evidence="10">
    <location>
        <begin position="981"/>
        <end position="998"/>
    </location>
</feature>
<comment type="function">
    <text evidence="9">Component of the Mediator complex, a coactivator involved in regulated transcription of nearly all RNA polymerase II-dependent genes. Mediator functions as a bridge to convey information from gene-specific regulatory proteins to the basal RNA polymerase II transcription machinery. Mediator is recruited to promoters by direct interactions with regulatory proteins and serves as a scaffold for the assembly of a functional preinitiation complex with RNA polymerase II and the general transcription factors.</text>
</comment>
<protein>
    <recommendedName>
        <fullName evidence="3 9">Mediator of RNA polymerase II transcription subunit 13</fullName>
    </recommendedName>
</protein>
<feature type="compositionally biased region" description="Polar residues" evidence="10">
    <location>
        <begin position="657"/>
        <end position="679"/>
    </location>
</feature>
<accession>A0AA39FT88</accession>
<dbReference type="InterPro" id="IPR051139">
    <property type="entry name" value="Mediator_complx_sub13"/>
</dbReference>
<reference evidence="13" key="2">
    <citation type="submission" date="2023-03" db="EMBL/GenBank/DDBJ databases">
        <authorList>
            <person name="Inwood S.N."/>
            <person name="Skelly J.G."/>
            <person name="Guhlin J."/>
            <person name="Harrop T.W.R."/>
            <person name="Goldson S.G."/>
            <person name="Dearden P.K."/>
        </authorList>
    </citation>
    <scope>NUCLEOTIDE SEQUENCE</scope>
    <source>
        <strain evidence="13">Lincoln</strain>
        <tissue evidence="13">Whole body</tissue>
    </source>
</reference>
<dbReference type="InterPro" id="IPR041285">
    <property type="entry name" value="MID_MedPIWI"/>
</dbReference>
<evidence type="ECO:0000256" key="2">
    <source>
        <dbReference type="ARBA" id="ARBA00009354"/>
    </source>
</evidence>
<feature type="compositionally biased region" description="Low complexity" evidence="10">
    <location>
        <begin position="1429"/>
        <end position="1443"/>
    </location>
</feature>
<feature type="compositionally biased region" description="Low complexity" evidence="10">
    <location>
        <begin position="480"/>
        <end position="493"/>
    </location>
</feature>
<evidence type="ECO:0000256" key="5">
    <source>
        <dbReference type="ARBA" id="ARBA00023015"/>
    </source>
</evidence>
<dbReference type="GO" id="GO:0003713">
    <property type="term" value="F:transcription coactivator activity"/>
    <property type="evidence" value="ECO:0007669"/>
    <property type="project" value="TreeGrafter"/>
</dbReference>
<feature type="compositionally biased region" description="Low complexity" evidence="10">
    <location>
        <begin position="811"/>
        <end position="874"/>
    </location>
</feature>
<keyword evidence="5 9" id="KW-0805">Transcription regulation</keyword>
<evidence type="ECO:0000313" key="14">
    <source>
        <dbReference type="Proteomes" id="UP001168972"/>
    </source>
</evidence>
<comment type="caution">
    <text evidence="13">The sequence shown here is derived from an EMBL/GenBank/DDBJ whole genome shotgun (WGS) entry which is preliminary data.</text>
</comment>
<evidence type="ECO:0000256" key="3">
    <source>
        <dbReference type="ARBA" id="ARBA00019618"/>
    </source>
</evidence>
<evidence type="ECO:0000259" key="11">
    <source>
        <dbReference type="Pfam" id="PF06333"/>
    </source>
</evidence>
<evidence type="ECO:0000256" key="1">
    <source>
        <dbReference type="ARBA" id="ARBA00004123"/>
    </source>
</evidence>
<feature type="region of interest" description="Disordered" evidence="10">
    <location>
        <begin position="319"/>
        <end position="340"/>
    </location>
</feature>
<dbReference type="PANTHER" id="PTHR48249">
    <property type="entry name" value="MEDIATOR OF RNA POLYMERASE II TRANSCRIPTION SUBUNIT 13"/>
    <property type="match status" value="1"/>
</dbReference>
<feature type="domain" description="Mediator complex subunit Med13 C-terminal" evidence="11">
    <location>
        <begin position="1678"/>
        <end position="2103"/>
    </location>
</feature>
<evidence type="ECO:0000259" key="12">
    <source>
        <dbReference type="Pfam" id="PF18296"/>
    </source>
</evidence>
<dbReference type="PANTHER" id="PTHR48249:SF3">
    <property type="entry name" value="MEDIATOR OF RNA POLYMERASE II TRANSCRIPTION SUBUNIT 13"/>
    <property type="match status" value="1"/>
</dbReference>
<sequence length="2114" mass="230258">MTHPSHQTNGASLEDCHTNFFALTDLCGIKWRKLVWGEMVGGFGGTPLEDPVLSSFSRCLAGDILCVWRRVAATPSNNVTSGGGAGGIFDLGIAPSPAPPPLSLTAAKELWIFWYGEEPDLSGLVSPELIACESEQGSWESGLSYECRSLLFKALHNLIERCLLSRDFVRLGKWFVQPYDGFEKHRCNSHLSFSFAFFVHGESTVCASVDVRQHPAVRHLNRTCLQRSQTLQNGVKVILAPYGLAGTLTGQAGRLDPQLVEEWKHFYPINSNGIENGLPPLVEVLVGGVRMRYPSCYVLVTDMDDVPVEFPLSPPYSPAAPASYENPNSIQRDPKPSTELPERVWAECTLGITSSLSTSSKANAESSVELGTWMFTDATQKSSCTCTKFVNNRNHTDAPTTPPGGPPSYSRGPPTVGDCPAVPSVGSPSSPAPSPLATPHSEPASVPPSADLAMPTLSPQPPPSHPNTAPPLTPSQGPKSTSSISGNNNQISSPLPGPTLKRPILVSREYEGALLDDEQPLSWLYDYSTQEAWLNHPVKRFKPSPNTGFINQRRNSLYPTINSQINQPLAPKLEVKQETGVMPGDCGEMGGRNDPYDFDATGEENGNGNGARVDGGLRRQRDEPPKPGSLFTSEGLQASYKDLEQIFDNSDPDTSSDETNLNQLQVQTPPGSNKSNSINEESRIDSASKQNNRGVGVLRPEELSKMFPTPPSLEHNPVASPCQMNDTPLDQTDLTASQRLHCHVPDIYPNMGSPPEKPIDDWSYVFKPMSVCKLVGSSKYAPLTNLPSQSLPPVTLPSHCVYRPSWQCNSNSNNNNNNNNNNSSSNSNTASNNSEKTSTHSTSSLSSTTSSSSASRSGNNLPSNQHNQQQQQEQTLDTAHHHPHQQSQQQQQLQQHPHNNNNNNNNNNSNNNHHHHHHHQGQQQQQQTSSQSQQMQQHHTSQQQVSTQHQQICPPSPAPIIGTGYRSGRPPPPPYDQPSPATSTTSSYLNKNINSIDTDTPGPMRAPESNSLVVNILLGDTALNIFRDHNFDSCSLCVCNAGPKVVGNIKGADAGVYLAGSWSTGSNTLFQDDDQIRCSCGFSAVVNRRLAHQAGLFYEDEMEITGIADDPSEKKKESLVTVAACSDIKSSENLDVIPPNVMELVREQCAIVQSSASSLYRASRIYAGNRSHTTLIPTLNTLEFNDGNEVSIAALDQGKIVDGNQIERTNKLNGVHRWAFIRARGPQSSGDIVRMMRTLQPLLQYAVQKKCTTRMWEAPYTVAGPLTWRQFHRLAGRGTDDRCEPQPIPALVVGYDRDWLSLSPYALNYWEKLLLEPYAGPRDIAYVVLAPDNDPVINRVKYFFRELSTTYEICRLGKHTPITKTWRDGIIRVGKSACQKWVKKPIDEWFKLLGENQMSEQLRLYAQVCSNRLAPYLAQVIQDRSLLDSVDSSNNKQQQSSISAPPPPPPSDSMPTTPDGTIIKTEPVGDGETARSETPSSNNTPPNAHSTALGNNSPSNVQTSPSNTCTNNTTASTSITTSTPISSNSGSTTSGSGATTATTIGPDDEEIEPPSIVVYIVEPFTVGGAENPDRRRLAILALLRAYSGALNAMPENIRSNINVQLISLESVVELSRARERRKIQDEIRALALNVFLQGRRLLNHNSTVKSLTGFGTAAAADIFLKSKDERNKSPYRLYAPAYVLAPLRAKSEAPESFGIAGPEECAVLYLSYCLSEDQSRLLAVATDDRGEIFETAAINIDIPNRKRRKRASARRIGLQKLMDFILGVMSQGVQPWRLVVGRVGRIGHGELKGWSWLLSRKSLLKASKHLKEICGQCSLLYPSAAPCVLSACLVSLEPDSTLRLMADQFTPDERFSQASVNCQLSTPQDVTCTHILVFPTSATTQSSQTAFQEQHINGPELGDDELFSALNDDMPEGMEGMGDFNDIFNVWPEAGTGGGQSPGGSPHRPEGSPLGGDGGGSGMGNHDGPGSPFPCSNTPRNSIADQAEEVGTLLQQPLALGYLVSTAPTGRMPPWFWAACPHLEGVCPAFVKNALHLHSPAIQQNSDDLLQQQSALTAHPLDSQYTTDVLRYVLEGYNALSWLAVDANTKDRLSCLPVHVQVLMQLYHAAAALV</sequence>
<feature type="region of interest" description="Disordered" evidence="10">
    <location>
        <begin position="394"/>
        <end position="500"/>
    </location>
</feature>
<feature type="compositionally biased region" description="Low complexity" evidence="10">
    <location>
        <begin position="921"/>
        <end position="951"/>
    </location>
</feature>
<organism evidence="13 14">
    <name type="scientific">Microctonus hyperodae</name>
    <name type="common">Parasitoid wasp</name>
    <dbReference type="NCBI Taxonomy" id="165561"/>
    <lineage>
        <taxon>Eukaryota</taxon>
        <taxon>Metazoa</taxon>
        <taxon>Ecdysozoa</taxon>
        <taxon>Arthropoda</taxon>
        <taxon>Hexapoda</taxon>
        <taxon>Insecta</taxon>
        <taxon>Pterygota</taxon>
        <taxon>Neoptera</taxon>
        <taxon>Endopterygota</taxon>
        <taxon>Hymenoptera</taxon>
        <taxon>Apocrita</taxon>
        <taxon>Ichneumonoidea</taxon>
        <taxon>Braconidae</taxon>
        <taxon>Euphorinae</taxon>
        <taxon>Microctonus</taxon>
    </lineage>
</organism>
<feature type="compositionally biased region" description="Polar residues" evidence="10">
    <location>
        <begin position="1476"/>
        <end position="1502"/>
    </location>
</feature>
<evidence type="ECO:0000256" key="4">
    <source>
        <dbReference type="ARBA" id="ARBA00022491"/>
    </source>
</evidence>
<feature type="region of interest" description="Disordered" evidence="10">
    <location>
        <begin position="580"/>
        <end position="634"/>
    </location>
</feature>
<evidence type="ECO:0000313" key="13">
    <source>
        <dbReference type="EMBL" id="KAK0174874.1"/>
    </source>
</evidence>
<dbReference type="Pfam" id="PF18296">
    <property type="entry name" value="MID_MedPIWI"/>
    <property type="match status" value="1"/>
</dbReference>
<evidence type="ECO:0000256" key="8">
    <source>
        <dbReference type="ARBA" id="ARBA00023242"/>
    </source>
</evidence>
<feature type="compositionally biased region" description="Low complexity" evidence="10">
    <location>
        <begin position="1503"/>
        <end position="1545"/>
    </location>
</feature>
<evidence type="ECO:0000256" key="9">
    <source>
        <dbReference type="RuleBase" id="RU364134"/>
    </source>
</evidence>
<keyword evidence="7 9" id="KW-0804">Transcription</keyword>
<dbReference type="GO" id="GO:0045944">
    <property type="term" value="P:positive regulation of transcription by RNA polymerase II"/>
    <property type="evidence" value="ECO:0007669"/>
    <property type="project" value="TreeGrafter"/>
</dbReference>
<proteinExistence type="inferred from homology"/>
<feature type="compositionally biased region" description="Pro residues" evidence="10">
    <location>
        <begin position="458"/>
        <end position="473"/>
    </location>
</feature>
<keyword evidence="14" id="KW-1185">Reference proteome</keyword>
<comment type="similarity">
    <text evidence="2 9">Belongs to the Mediator complex subunit 13 family.</text>
</comment>
<dbReference type="InterPro" id="IPR009401">
    <property type="entry name" value="Med13_C"/>
</dbReference>
<comment type="subunit">
    <text evidence="9">Component of the Mediator complex.</text>
</comment>
<dbReference type="EMBL" id="JAQQBR010000006">
    <property type="protein sequence ID" value="KAK0174874.1"/>
    <property type="molecule type" value="Genomic_DNA"/>
</dbReference>
<keyword evidence="4 9" id="KW-0678">Repressor</keyword>
<feature type="compositionally biased region" description="Low complexity" evidence="10">
    <location>
        <begin position="407"/>
        <end position="429"/>
    </location>
</feature>
<name>A0AA39FT88_MICHY</name>
<comment type="subcellular location">
    <subcellularLocation>
        <location evidence="1 9">Nucleus</location>
    </subcellularLocation>
</comment>
<dbReference type="Pfam" id="PF06333">
    <property type="entry name" value="Med13_C"/>
    <property type="match status" value="1"/>
</dbReference>
<evidence type="ECO:0000256" key="6">
    <source>
        <dbReference type="ARBA" id="ARBA00023159"/>
    </source>
</evidence>